<dbReference type="RefSeq" id="WP_121623064.1">
    <property type="nucleotide sequence ID" value="NZ_JACIIW010000002.1"/>
</dbReference>
<proteinExistence type="predicted"/>
<keyword evidence="3" id="KW-1185">Reference proteome</keyword>
<accession>A0A3L7AH88</accession>
<sequence length="160" mass="16607">MNDMDTLVRNLRILLKADLIIAELAMRRLAARSVLFVFAGLVAASAFGMFAFAGFLLLEEAYGTKAAAAISGGVGLVVALVLVLIASAIKPGREDQVATQVHEAALLAVSTELKVVGGQAQRLAAFVRSPFDTALPSIALTIFGYVMKMLRGRGGGGASG</sequence>
<keyword evidence="1" id="KW-0812">Transmembrane</keyword>
<dbReference type="EMBL" id="RCTF01000006">
    <property type="protein sequence ID" value="RLP79048.1"/>
    <property type="molecule type" value="Genomic_DNA"/>
</dbReference>
<dbReference type="AlphaFoldDB" id="A0A3L7AH88"/>
<feature type="transmembrane region" description="Helical" evidence="1">
    <location>
        <begin position="34"/>
        <end position="57"/>
    </location>
</feature>
<gene>
    <name evidence="2" type="ORF">D9R14_09400</name>
</gene>
<protein>
    <recommendedName>
        <fullName evidence="4">Phage holin family protein</fullName>
    </recommendedName>
</protein>
<name>A0A3L7AH88_9HYPH</name>
<evidence type="ECO:0000313" key="3">
    <source>
        <dbReference type="Proteomes" id="UP000269692"/>
    </source>
</evidence>
<evidence type="ECO:0000256" key="1">
    <source>
        <dbReference type="SAM" id="Phobius"/>
    </source>
</evidence>
<dbReference type="Proteomes" id="UP000269692">
    <property type="component" value="Unassembled WGS sequence"/>
</dbReference>
<comment type="caution">
    <text evidence="2">The sequence shown here is derived from an EMBL/GenBank/DDBJ whole genome shotgun (WGS) entry which is preliminary data.</text>
</comment>
<keyword evidence="1" id="KW-1133">Transmembrane helix</keyword>
<keyword evidence="1" id="KW-0472">Membrane</keyword>
<feature type="transmembrane region" description="Helical" evidence="1">
    <location>
        <begin position="69"/>
        <end position="89"/>
    </location>
</feature>
<reference evidence="2 3" key="1">
    <citation type="submission" date="2018-10" db="EMBL/GenBank/DDBJ databases">
        <title>Xanthobacter tagetidis genome sequencing and assembly.</title>
        <authorList>
            <person name="Maclea K.S."/>
            <person name="Goen A.E."/>
            <person name="Fatima S.A."/>
        </authorList>
    </citation>
    <scope>NUCLEOTIDE SEQUENCE [LARGE SCALE GENOMIC DNA]</scope>
    <source>
        <strain evidence="2 3">ATCC 700314</strain>
    </source>
</reference>
<organism evidence="2 3">
    <name type="scientific">Xanthobacter tagetidis</name>
    <dbReference type="NCBI Taxonomy" id="60216"/>
    <lineage>
        <taxon>Bacteria</taxon>
        <taxon>Pseudomonadati</taxon>
        <taxon>Pseudomonadota</taxon>
        <taxon>Alphaproteobacteria</taxon>
        <taxon>Hyphomicrobiales</taxon>
        <taxon>Xanthobacteraceae</taxon>
        <taxon>Xanthobacter</taxon>
    </lineage>
</organism>
<evidence type="ECO:0000313" key="2">
    <source>
        <dbReference type="EMBL" id="RLP79048.1"/>
    </source>
</evidence>
<evidence type="ECO:0008006" key="4">
    <source>
        <dbReference type="Google" id="ProtNLM"/>
    </source>
</evidence>
<dbReference type="OrthoDB" id="8019086at2"/>